<evidence type="ECO:0000259" key="3">
    <source>
        <dbReference type="PROSITE" id="PS51352"/>
    </source>
</evidence>
<feature type="domain" description="Thioredoxin" evidence="3">
    <location>
        <begin position="375"/>
        <end position="502"/>
    </location>
</feature>
<feature type="signal peptide" evidence="2">
    <location>
        <begin position="1"/>
        <end position="20"/>
    </location>
</feature>
<evidence type="ECO:0000313" key="5">
    <source>
        <dbReference type="Proteomes" id="UP000494040"/>
    </source>
</evidence>
<feature type="domain" description="Thioredoxin" evidence="3">
    <location>
        <begin position="256"/>
        <end position="374"/>
    </location>
</feature>
<dbReference type="InterPro" id="IPR017937">
    <property type="entry name" value="Thioredoxin_CS"/>
</dbReference>
<comment type="similarity">
    <text evidence="1">Belongs to the protein disulfide isomerase family.</text>
</comment>
<dbReference type="RefSeq" id="XP_014254426.1">
    <property type="nucleotide sequence ID" value="XM_014398940.2"/>
</dbReference>
<dbReference type="PRINTS" id="PR00421">
    <property type="entry name" value="THIOREDOXIN"/>
</dbReference>
<dbReference type="GO" id="GO:0003756">
    <property type="term" value="F:protein disulfide isomerase activity"/>
    <property type="evidence" value="ECO:0007669"/>
    <property type="project" value="InterPro"/>
</dbReference>
<name>A0A8I6TJ83_CIMLE</name>
<dbReference type="FunFam" id="3.40.30.10:FF:000029">
    <property type="entry name" value="protein disulfide-isomerase A5 isoform X2"/>
    <property type="match status" value="1"/>
</dbReference>
<dbReference type="Pfam" id="PF00085">
    <property type="entry name" value="Thioredoxin"/>
    <property type="match status" value="3"/>
</dbReference>
<dbReference type="PANTHER" id="PTHR45672">
    <property type="entry name" value="PROTEIN DISULFIDE-ISOMERASE C17H9.14C-RELATED"/>
    <property type="match status" value="1"/>
</dbReference>
<dbReference type="GeneID" id="106669450"/>
<dbReference type="PANTHER" id="PTHR45672:SF2">
    <property type="entry name" value="PROTEIN DISULFIDE-ISOMERASE A5"/>
    <property type="match status" value="1"/>
</dbReference>
<dbReference type="OMA" id="FCKKMKP"/>
<sequence>MQKGFYFLFILVTFLVRVESKQNTKANAVEEVTDVKDFKKILRTKNNVLVLFYSSQKSASNMLKTFKEAAEIVRGQGTMLLVDCSGDKDKKLCKKLKVNPDPYVLRHYKDGEFHKVYDRKETVNSIVNFMRDPTGDLPWEEESSGVDVHHIPDYQALVRLLKKEMGPVMIMFYAPWCGFCKQLKPEYSAAATSLKGKAVMAAIDVNRPKNAMVRMKFNITGFPTLLYFEKGELKMTYEGENKKDDLINFMNNPTAPPVKPKEEEWSESDNDVIHLTSETFKQFVEESASILVMFYAPWCGHCKKMKPEYEKAAKTLKDSNSDGLLAAVDATKEKDLAKQYNVKGYPTVKYFKNGEFLWDLPSLREASKIVSFMKDPKEPPSPPPPQPDWEEEESEVLFLNVENFKQTLKKKRHVLVMFYAPWCGHCKKAKPEFSAAAEELKDNMKVSFAALDCTKHQAVCSTMEVKGYPTFKYFNYYDKNKQEYSGGRLKNDFIAFMKKMENGDQPPVVKEEKQKSYWDGFLAAEKIVDVCDPAYKNIVQNAQTLLVLVHDGTNADVKLKESFVALATEYPSLATYGSCDARSNKQFVIENKIHSFPSLKLFNKGKVKDFPKSYEKSDMVKFLKKFSPKEEL</sequence>
<dbReference type="InterPro" id="IPR036249">
    <property type="entry name" value="Thioredoxin-like_sf"/>
</dbReference>
<reference evidence="4" key="1">
    <citation type="submission" date="2022-01" db="UniProtKB">
        <authorList>
            <consortium name="EnsemblMetazoa"/>
        </authorList>
    </citation>
    <scope>IDENTIFICATION</scope>
</reference>
<dbReference type="GO" id="GO:0005783">
    <property type="term" value="C:endoplasmic reticulum"/>
    <property type="evidence" value="ECO:0007669"/>
    <property type="project" value="TreeGrafter"/>
</dbReference>
<dbReference type="PROSITE" id="PS00194">
    <property type="entry name" value="THIOREDOXIN_1"/>
    <property type="match status" value="1"/>
</dbReference>
<dbReference type="GO" id="GO:0006457">
    <property type="term" value="P:protein folding"/>
    <property type="evidence" value="ECO:0007669"/>
    <property type="project" value="TreeGrafter"/>
</dbReference>
<dbReference type="InterPro" id="IPR046374">
    <property type="entry name" value="PDI_a_PDIR"/>
</dbReference>
<dbReference type="AlphaFoldDB" id="A0A8I6TJ83"/>
<proteinExistence type="inferred from homology"/>
<organism evidence="4 5">
    <name type="scientific">Cimex lectularius</name>
    <name type="common">Bed bug</name>
    <name type="synonym">Acanthia lectularia</name>
    <dbReference type="NCBI Taxonomy" id="79782"/>
    <lineage>
        <taxon>Eukaryota</taxon>
        <taxon>Metazoa</taxon>
        <taxon>Ecdysozoa</taxon>
        <taxon>Arthropoda</taxon>
        <taxon>Hexapoda</taxon>
        <taxon>Insecta</taxon>
        <taxon>Pterygota</taxon>
        <taxon>Neoptera</taxon>
        <taxon>Paraneoptera</taxon>
        <taxon>Hemiptera</taxon>
        <taxon>Heteroptera</taxon>
        <taxon>Panheteroptera</taxon>
        <taxon>Cimicomorpha</taxon>
        <taxon>Cimicidae</taxon>
        <taxon>Cimex</taxon>
    </lineage>
</organism>
<dbReference type="Proteomes" id="UP000494040">
    <property type="component" value="Unassembled WGS sequence"/>
</dbReference>
<feature type="chain" id="PRO_5035285497" description="Thioredoxin domain-containing protein" evidence="2">
    <location>
        <begin position="21"/>
        <end position="632"/>
    </location>
</feature>
<keyword evidence="5" id="KW-1185">Reference proteome</keyword>
<feature type="domain" description="Thioredoxin" evidence="3">
    <location>
        <begin position="126"/>
        <end position="255"/>
    </location>
</feature>
<dbReference type="InterPro" id="IPR013766">
    <property type="entry name" value="Thioredoxin_domain"/>
</dbReference>
<dbReference type="SUPFAM" id="SSF52833">
    <property type="entry name" value="Thioredoxin-like"/>
    <property type="match status" value="5"/>
</dbReference>
<dbReference type="CDD" id="cd02997">
    <property type="entry name" value="PDI_a_PDIR"/>
    <property type="match status" value="2"/>
</dbReference>
<accession>A0A8I6TJ83</accession>
<evidence type="ECO:0000313" key="4">
    <source>
        <dbReference type="EnsemblMetazoa" id="XP_014254426.1"/>
    </source>
</evidence>
<evidence type="ECO:0000256" key="1">
    <source>
        <dbReference type="ARBA" id="ARBA00006347"/>
    </source>
</evidence>
<dbReference type="PROSITE" id="PS51352">
    <property type="entry name" value="THIOREDOXIN_2"/>
    <property type="match status" value="3"/>
</dbReference>
<dbReference type="KEGG" id="clec:106669450"/>
<dbReference type="EnsemblMetazoa" id="XM_014398940.2">
    <property type="protein sequence ID" value="XP_014254426.1"/>
    <property type="gene ID" value="LOC106669450"/>
</dbReference>
<dbReference type="InterPro" id="IPR051063">
    <property type="entry name" value="PDI"/>
</dbReference>
<keyword evidence="2" id="KW-0732">Signal</keyword>
<dbReference type="Gene3D" id="3.40.30.10">
    <property type="entry name" value="Glutaredoxin"/>
    <property type="match status" value="5"/>
</dbReference>
<dbReference type="OrthoDB" id="74910at2759"/>
<evidence type="ECO:0000256" key="2">
    <source>
        <dbReference type="SAM" id="SignalP"/>
    </source>
</evidence>
<protein>
    <recommendedName>
        <fullName evidence="3">Thioredoxin domain-containing protein</fullName>
    </recommendedName>
</protein>